<reference evidence="2 3" key="1">
    <citation type="submission" date="2011-08" db="EMBL/GenBank/DDBJ databases">
        <title>The Genome Sequence of Selenomonas infelix ATCC 43532.</title>
        <authorList>
            <consortium name="The Broad Institute Genome Sequencing Platform"/>
            <person name="Earl A."/>
            <person name="Ward D."/>
            <person name="Feldgarden M."/>
            <person name="Gevers D."/>
            <person name="Izard J."/>
            <person name="Blanton J.M."/>
            <person name="Baranova O.V."/>
            <person name="Dewhirst F.E."/>
            <person name="Young S.K."/>
            <person name="Zeng Q."/>
            <person name="Gargeya S."/>
            <person name="Fitzgerald M."/>
            <person name="Haas B."/>
            <person name="Abouelleil A."/>
            <person name="Alvarado L."/>
            <person name="Arachchi H.M."/>
            <person name="Berlin A."/>
            <person name="Brown A."/>
            <person name="Chapman S.B."/>
            <person name="Chen Z."/>
            <person name="Dunbar C."/>
            <person name="Freedman E."/>
            <person name="Gearin G."/>
            <person name="Gellesch M."/>
            <person name="Goldberg J."/>
            <person name="Griggs A."/>
            <person name="Gujja S."/>
            <person name="Heiman D."/>
            <person name="Howarth C."/>
            <person name="Larson L."/>
            <person name="Lui A."/>
            <person name="MacDonald P.J.P."/>
            <person name="Montmayeur A."/>
            <person name="Murphy C."/>
            <person name="Neiman D."/>
            <person name="Pearson M."/>
            <person name="Priest M."/>
            <person name="Roberts A."/>
            <person name="Saif S."/>
            <person name="Shea T."/>
            <person name="Shenoy N."/>
            <person name="Sisk P."/>
            <person name="Stolte C."/>
            <person name="Sykes S."/>
            <person name="Wortman J."/>
            <person name="Nusbaum C."/>
            <person name="Birren B."/>
        </authorList>
    </citation>
    <scope>NUCLEOTIDE SEQUENCE [LARGE SCALE GENOMIC DNA]</scope>
    <source>
        <strain evidence="2 3">ATCC 43532</strain>
    </source>
</reference>
<sequence>MGTIKKGLAAFLVGAAGLFGLNQLPHACGSNVNEAARQTRIVPETAMIDLTAQLGDYARAKNASFLLVGNGPTGLLEATEDNSEENVARLIRALDGFFMESRFYDGYEEDGEKAERNDAETDEFLAAMLRKPLLAGKQVFVLDYVKGKKICHVQEWGAAEGYIADGGDRLLDVIPDRRPMNENANSITQLRQVKNFLVLLNPEHYKTRESYIKALSETNYDLLIVDLYYDDQPLSKEETARLKRKANGGERLLLSYMSVGEAADYRTYWQPSWTDERPHWLAGPNPEWPGSYKARYWSKEWHDLLYGSPDAYLDKIMAAGFDGAFLDVMDAWQYFKEHE</sequence>
<dbReference type="InterPro" id="IPR013785">
    <property type="entry name" value="Aldolase_TIM"/>
</dbReference>
<dbReference type="Pfam" id="PF03537">
    <property type="entry name" value="Glyco_hydro_114"/>
    <property type="match status" value="1"/>
</dbReference>
<dbReference type="RefSeq" id="WP_006693175.1">
    <property type="nucleotide sequence ID" value="NZ_JH376800.1"/>
</dbReference>
<dbReference type="PRINTS" id="PR01545">
    <property type="entry name" value="THEMAYE10DUF"/>
</dbReference>
<name>G5GRB8_9FIRM</name>
<dbReference type="PANTHER" id="PTHR35882">
    <property type="entry name" value="PELA"/>
    <property type="match status" value="1"/>
</dbReference>
<comment type="caution">
    <text evidence="2">The sequence shown here is derived from an EMBL/GenBank/DDBJ whole genome shotgun (WGS) entry which is preliminary data.</text>
</comment>
<dbReference type="Gene3D" id="3.20.20.70">
    <property type="entry name" value="Aldolase class I"/>
    <property type="match status" value="2"/>
</dbReference>
<organism evidence="2 3">
    <name type="scientific">Selenomonas infelix ATCC 43532</name>
    <dbReference type="NCBI Taxonomy" id="679201"/>
    <lineage>
        <taxon>Bacteria</taxon>
        <taxon>Bacillati</taxon>
        <taxon>Bacillota</taxon>
        <taxon>Negativicutes</taxon>
        <taxon>Selenomonadales</taxon>
        <taxon>Selenomonadaceae</taxon>
        <taxon>Selenomonas</taxon>
    </lineage>
</organism>
<dbReference type="InterPro" id="IPR016062">
    <property type="entry name" value="TM1410-rel"/>
</dbReference>
<dbReference type="InterPro" id="IPR004352">
    <property type="entry name" value="GH114_TIM-barrel"/>
</dbReference>
<dbReference type="OrthoDB" id="30037at2"/>
<evidence type="ECO:0000313" key="2">
    <source>
        <dbReference type="EMBL" id="EHG19848.1"/>
    </source>
</evidence>
<dbReference type="STRING" id="679201.HMPREF9334_01740"/>
<evidence type="ECO:0000313" key="3">
    <source>
        <dbReference type="Proteomes" id="UP000004129"/>
    </source>
</evidence>
<dbReference type="EMBL" id="ACZM01000017">
    <property type="protein sequence ID" value="EHG19848.1"/>
    <property type="molecule type" value="Genomic_DNA"/>
</dbReference>
<protein>
    <recommendedName>
        <fullName evidence="1">Glycoside-hydrolase family GH114 TIM-barrel domain-containing protein</fullName>
    </recommendedName>
</protein>
<evidence type="ECO:0000259" key="1">
    <source>
        <dbReference type="Pfam" id="PF03537"/>
    </source>
</evidence>
<dbReference type="SUPFAM" id="SSF51445">
    <property type="entry name" value="(Trans)glycosidases"/>
    <property type="match status" value="1"/>
</dbReference>
<dbReference type="PATRIC" id="fig|679201.3.peg.1756"/>
<gene>
    <name evidence="2" type="ORF">HMPREF9334_01740</name>
</gene>
<dbReference type="InterPro" id="IPR017853">
    <property type="entry name" value="GH"/>
</dbReference>
<dbReference type="PANTHER" id="PTHR35882:SF2">
    <property type="entry name" value="PELA"/>
    <property type="match status" value="1"/>
</dbReference>
<dbReference type="HOGENOM" id="CLU_048092_0_0_9"/>
<dbReference type="AlphaFoldDB" id="G5GRB8"/>
<dbReference type="Proteomes" id="UP000004129">
    <property type="component" value="Unassembled WGS sequence"/>
</dbReference>
<proteinExistence type="predicted"/>
<dbReference type="eggNOG" id="COG2342">
    <property type="taxonomic scope" value="Bacteria"/>
</dbReference>
<keyword evidence="3" id="KW-1185">Reference proteome</keyword>
<feature type="domain" description="Glycoside-hydrolase family GH114 TIM-barrel" evidence="1">
    <location>
        <begin position="220"/>
        <end position="333"/>
    </location>
</feature>
<accession>G5GRB8</accession>